<dbReference type="HOGENOM" id="CLU_1261889_0_0_1"/>
<proteinExistence type="predicted"/>
<reference evidence="2" key="2">
    <citation type="submission" date="2015-01" db="EMBL/GenBank/DDBJ databases">
        <title>Evolutionary Origins and Diversification of the Mycorrhizal Mutualists.</title>
        <authorList>
            <consortium name="DOE Joint Genome Institute"/>
            <consortium name="Mycorrhizal Genomics Consortium"/>
            <person name="Kohler A."/>
            <person name="Kuo A."/>
            <person name="Nagy L.G."/>
            <person name="Floudas D."/>
            <person name="Copeland A."/>
            <person name="Barry K.W."/>
            <person name="Cichocki N."/>
            <person name="Veneault-Fourrey C."/>
            <person name="LaButti K."/>
            <person name="Lindquist E.A."/>
            <person name="Lipzen A."/>
            <person name="Lundell T."/>
            <person name="Morin E."/>
            <person name="Murat C."/>
            <person name="Riley R."/>
            <person name="Ohm R."/>
            <person name="Sun H."/>
            <person name="Tunlid A."/>
            <person name="Henrissat B."/>
            <person name="Grigoriev I.V."/>
            <person name="Hibbett D.S."/>
            <person name="Martin F."/>
        </authorList>
    </citation>
    <scope>NUCLEOTIDE SEQUENCE [LARGE SCALE GENOMIC DNA]</scope>
    <source>
        <strain evidence="2">Ve08.2h10</strain>
    </source>
</reference>
<dbReference type="OrthoDB" id="2693377at2759"/>
<dbReference type="AlphaFoldDB" id="A0A0D0DH12"/>
<evidence type="ECO:0000313" key="1">
    <source>
        <dbReference type="EMBL" id="KIK77270.1"/>
    </source>
</evidence>
<dbReference type="InParanoid" id="A0A0D0DH12"/>
<sequence length="219" mass="24472">LMSSQLESFSADTNAIFPPPIIRFTINVLHNSPLKELCLKNTGLCTPMWGKLFHSLHFPHLQTLEVDSQCPLKVILECLCRHHHVEYLDIAPNSLPEQQYRAWYPLVELPGLCHIGGLPAYASALGRHLQNPGTITSLSIFMIDVPFPHNQLSSVLDCTDVFPGLYNVLITFHHSQPIPTSSLLFPSSKACICRAQHLRMACRFSVVTDDNNGILVSSY</sequence>
<protein>
    <submittedName>
        <fullName evidence="1">Uncharacterized protein</fullName>
    </submittedName>
</protein>
<dbReference type="Proteomes" id="UP000054538">
    <property type="component" value="Unassembled WGS sequence"/>
</dbReference>
<evidence type="ECO:0000313" key="2">
    <source>
        <dbReference type="Proteomes" id="UP000054538"/>
    </source>
</evidence>
<accession>A0A0D0DH12</accession>
<reference evidence="1 2" key="1">
    <citation type="submission" date="2014-04" db="EMBL/GenBank/DDBJ databases">
        <authorList>
            <consortium name="DOE Joint Genome Institute"/>
            <person name="Kuo A."/>
            <person name="Kohler A."/>
            <person name="Jargeat P."/>
            <person name="Nagy L.G."/>
            <person name="Floudas D."/>
            <person name="Copeland A."/>
            <person name="Barry K.W."/>
            <person name="Cichocki N."/>
            <person name="Veneault-Fourrey C."/>
            <person name="LaButti K."/>
            <person name="Lindquist E.A."/>
            <person name="Lipzen A."/>
            <person name="Lundell T."/>
            <person name="Morin E."/>
            <person name="Murat C."/>
            <person name="Sun H."/>
            <person name="Tunlid A."/>
            <person name="Henrissat B."/>
            <person name="Grigoriev I.V."/>
            <person name="Hibbett D.S."/>
            <person name="Martin F."/>
            <person name="Nordberg H.P."/>
            <person name="Cantor M.N."/>
            <person name="Hua S.X."/>
        </authorList>
    </citation>
    <scope>NUCLEOTIDE SEQUENCE [LARGE SCALE GENOMIC DNA]</scope>
    <source>
        <strain evidence="1 2">Ve08.2h10</strain>
    </source>
</reference>
<gene>
    <name evidence="1" type="ORF">PAXRUDRAFT_167397</name>
</gene>
<dbReference type="InterPro" id="IPR032675">
    <property type="entry name" value="LRR_dom_sf"/>
</dbReference>
<organism evidence="1 2">
    <name type="scientific">Paxillus rubicundulus Ve08.2h10</name>
    <dbReference type="NCBI Taxonomy" id="930991"/>
    <lineage>
        <taxon>Eukaryota</taxon>
        <taxon>Fungi</taxon>
        <taxon>Dikarya</taxon>
        <taxon>Basidiomycota</taxon>
        <taxon>Agaricomycotina</taxon>
        <taxon>Agaricomycetes</taxon>
        <taxon>Agaricomycetidae</taxon>
        <taxon>Boletales</taxon>
        <taxon>Paxilineae</taxon>
        <taxon>Paxillaceae</taxon>
        <taxon>Paxillus</taxon>
    </lineage>
</organism>
<name>A0A0D0DH12_9AGAM</name>
<dbReference type="EMBL" id="KN827067">
    <property type="protein sequence ID" value="KIK77270.1"/>
    <property type="molecule type" value="Genomic_DNA"/>
</dbReference>
<feature type="non-terminal residue" evidence="1">
    <location>
        <position position="1"/>
    </location>
</feature>
<dbReference type="SUPFAM" id="SSF52047">
    <property type="entry name" value="RNI-like"/>
    <property type="match status" value="1"/>
</dbReference>
<keyword evidence="2" id="KW-1185">Reference proteome</keyword>
<dbReference type="Gene3D" id="3.80.10.10">
    <property type="entry name" value="Ribonuclease Inhibitor"/>
    <property type="match status" value="1"/>
</dbReference>